<sequence length="142" mass="16298">MGQRNYFFSHDQPPLLIFSFSVFQHLTVSVLTPGKLPANFLVLFPNHLPFRIFASHSSMLRKIVTDLNRLEPALAQPQCDKHCINSPIFKRMSADSNEEIYKEILDDHANSQTSISTAQLKTPSFNFHSPSELLSQRVHREF</sequence>
<name>A0A9P7RW66_9AGAR</name>
<evidence type="ECO:0000313" key="1">
    <source>
        <dbReference type="EMBL" id="KAG7090532.1"/>
    </source>
</evidence>
<accession>A0A9P7RW66</accession>
<organism evidence="1 2">
    <name type="scientific">Marasmius oreades</name>
    <name type="common">fairy-ring Marasmius</name>
    <dbReference type="NCBI Taxonomy" id="181124"/>
    <lineage>
        <taxon>Eukaryota</taxon>
        <taxon>Fungi</taxon>
        <taxon>Dikarya</taxon>
        <taxon>Basidiomycota</taxon>
        <taxon>Agaricomycotina</taxon>
        <taxon>Agaricomycetes</taxon>
        <taxon>Agaricomycetidae</taxon>
        <taxon>Agaricales</taxon>
        <taxon>Marasmiineae</taxon>
        <taxon>Marasmiaceae</taxon>
        <taxon>Marasmius</taxon>
    </lineage>
</organism>
<dbReference type="AlphaFoldDB" id="A0A9P7RW66"/>
<keyword evidence="2" id="KW-1185">Reference proteome</keyword>
<dbReference type="EMBL" id="CM032186">
    <property type="protein sequence ID" value="KAG7090532.1"/>
    <property type="molecule type" value="Genomic_DNA"/>
</dbReference>
<dbReference type="Proteomes" id="UP001049176">
    <property type="component" value="Chromosome 6"/>
</dbReference>
<proteinExistence type="predicted"/>
<comment type="caution">
    <text evidence="1">The sequence shown here is derived from an EMBL/GenBank/DDBJ whole genome shotgun (WGS) entry which is preliminary data.</text>
</comment>
<protein>
    <submittedName>
        <fullName evidence="1">Uncharacterized protein</fullName>
    </submittedName>
</protein>
<gene>
    <name evidence="1" type="ORF">E1B28_009641</name>
</gene>
<dbReference type="KEGG" id="more:E1B28_009641"/>
<dbReference type="GeneID" id="66078717"/>
<dbReference type="RefSeq" id="XP_043007002.1">
    <property type="nucleotide sequence ID" value="XM_043154547.1"/>
</dbReference>
<evidence type="ECO:0000313" key="2">
    <source>
        <dbReference type="Proteomes" id="UP001049176"/>
    </source>
</evidence>
<reference evidence="1" key="1">
    <citation type="journal article" date="2021" name="Genome Biol. Evol.">
        <title>The assembled and annotated genome of the fairy-ring fungus Marasmius oreades.</title>
        <authorList>
            <person name="Hiltunen M."/>
            <person name="Ament-Velasquez S.L."/>
            <person name="Johannesson H."/>
        </authorList>
    </citation>
    <scope>NUCLEOTIDE SEQUENCE</scope>
    <source>
        <strain evidence="1">03SP1</strain>
    </source>
</reference>